<comment type="subcellular location">
    <subcellularLocation>
        <location evidence="1">Cell membrane</location>
        <topology evidence="1">Multi-pass membrane protein</topology>
    </subcellularLocation>
</comment>
<accession>A0A3B0WZT1</accession>
<dbReference type="PANTHER" id="PTHR32063">
    <property type="match status" value="1"/>
</dbReference>
<keyword evidence="4 7" id="KW-0812">Transmembrane</keyword>
<dbReference type="Gene3D" id="3.30.70.1320">
    <property type="entry name" value="Multidrug efflux transporter AcrB pore domain like"/>
    <property type="match status" value="1"/>
</dbReference>
<feature type="transmembrane region" description="Helical" evidence="7">
    <location>
        <begin position="537"/>
        <end position="554"/>
    </location>
</feature>
<evidence type="ECO:0000256" key="4">
    <source>
        <dbReference type="ARBA" id="ARBA00022692"/>
    </source>
</evidence>
<dbReference type="NCBIfam" id="TIGR00914">
    <property type="entry name" value="2A0601"/>
    <property type="match status" value="1"/>
</dbReference>
<keyword evidence="6 7" id="KW-0472">Membrane</keyword>
<evidence type="ECO:0000256" key="2">
    <source>
        <dbReference type="ARBA" id="ARBA00022448"/>
    </source>
</evidence>
<feature type="transmembrane region" description="Helical" evidence="7">
    <location>
        <begin position="484"/>
        <end position="504"/>
    </location>
</feature>
<dbReference type="SUPFAM" id="SSF82866">
    <property type="entry name" value="Multidrug efflux transporter AcrB transmembrane domain"/>
    <property type="match status" value="2"/>
</dbReference>
<dbReference type="SUPFAM" id="SSF82693">
    <property type="entry name" value="Multidrug efflux transporter AcrB pore domain, PN1, PN2, PC1 and PC2 subdomains"/>
    <property type="match status" value="3"/>
</dbReference>
<dbReference type="GO" id="GO:0005886">
    <property type="term" value="C:plasma membrane"/>
    <property type="evidence" value="ECO:0007669"/>
    <property type="project" value="UniProtKB-SubCell"/>
</dbReference>
<evidence type="ECO:0000256" key="7">
    <source>
        <dbReference type="SAM" id="Phobius"/>
    </source>
</evidence>
<protein>
    <submittedName>
        <fullName evidence="8">Cobalt-zinc-cadmium resistance protein CzcA Cation efflux system protein CusA</fullName>
    </submittedName>
</protein>
<organism evidence="8">
    <name type="scientific">hydrothermal vent metagenome</name>
    <dbReference type="NCBI Taxonomy" id="652676"/>
    <lineage>
        <taxon>unclassified sequences</taxon>
        <taxon>metagenomes</taxon>
        <taxon>ecological metagenomes</taxon>
    </lineage>
</organism>
<dbReference type="PANTHER" id="PTHR32063:SF19">
    <property type="entry name" value="CATION EFFLUX SYSTEM PROTEIN CUSA"/>
    <property type="match status" value="1"/>
</dbReference>
<dbReference type="PRINTS" id="PR00702">
    <property type="entry name" value="ACRIFLAVINRP"/>
</dbReference>
<keyword evidence="5 7" id="KW-1133">Transmembrane helix</keyword>
<feature type="transmembrane region" description="Helical" evidence="7">
    <location>
        <begin position="445"/>
        <end position="464"/>
    </location>
</feature>
<dbReference type="Gene3D" id="3.30.70.1440">
    <property type="entry name" value="Multidrug efflux transporter AcrB pore domain"/>
    <property type="match status" value="1"/>
</dbReference>
<reference evidence="8" key="1">
    <citation type="submission" date="2018-06" db="EMBL/GenBank/DDBJ databases">
        <authorList>
            <person name="Zhirakovskaya E."/>
        </authorList>
    </citation>
    <scope>NUCLEOTIDE SEQUENCE</scope>
</reference>
<dbReference type="AlphaFoldDB" id="A0A3B0WZT1"/>
<feature type="transmembrane region" description="Helical" evidence="7">
    <location>
        <begin position="1017"/>
        <end position="1043"/>
    </location>
</feature>
<dbReference type="Gene3D" id="1.20.1640.10">
    <property type="entry name" value="Multidrug efflux transporter AcrB transmembrane domain"/>
    <property type="match status" value="2"/>
</dbReference>
<evidence type="ECO:0000256" key="5">
    <source>
        <dbReference type="ARBA" id="ARBA00022989"/>
    </source>
</evidence>
<feature type="transmembrane region" description="Helical" evidence="7">
    <location>
        <begin position="924"/>
        <end position="948"/>
    </location>
</feature>
<dbReference type="InterPro" id="IPR001036">
    <property type="entry name" value="Acrflvin-R"/>
</dbReference>
<evidence type="ECO:0000313" key="8">
    <source>
        <dbReference type="EMBL" id="VAW61535.1"/>
    </source>
</evidence>
<dbReference type="GO" id="GO:0042910">
    <property type="term" value="F:xenobiotic transmembrane transporter activity"/>
    <property type="evidence" value="ECO:0007669"/>
    <property type="project" value="TreeGrafter"/>
</dbReference>
<proteinExistence type="predicted"/>
<feature type="transmembrane region" description="Helical" evidence="7">
    <location>
        <begin position="874"/>
        <end position="891"/>
    </location>
</feature>
<keyword evidence="2" id="KW-0813">Transport</keyword>
<sequence length="1053" mass="115657">MIQAIINMSLDKKAMVLIASVMVFAAGLYALKNTPLDAIPDLSDVQVIVFTEYPGQAPQVVEDQVTYPLTTAMLAVPYAKVVRGYSFFGFSFVYIIFEDNTDMYWARSRVLEYLNYVGGRLPSGVTPSLGPDATGVGWVYEYALVDRTGKNDLSQLRSIQDWYLRYPLQTVPGVSEVASIGGYVKQYQVEVDPNVLANYNIPLSKVKRAIQRSNNDVGGRLVEMAETEYMVRGLGYIKSIDDLKIIPVGVDGNGTPIRLQDVANVQLGPELRRGSAELNGEGEVAGGVVIMRFGGNAMDTIEGVRAKLEELKAGLPEGVEILPVYDRGHLIERAVDNLKEKLIEESIVVSIICILFLLHARSALVAILTLPMGILMAFIFMHWQGLNANIMSLGGIAIAIGAMVDGAIVMIENAHKHLEHSARDKGADLTIPERWQAIGEASREVGPALFFSLLIITVSFMPVFTLQAQEGRLFSPLAFTKSYSMAAAAILAVTLVPVLMGFLIRGKIMPEAKNPVNRGLHFVHKPALSLAISWRKVTLGIAVALLVVSLYPVAKLGSEFMPPLDEGDILYMPTMYPGISITKTKELLQQTDKILKSFPEVHHVFGKVGRAETATDPAPLAMFETTIQIKPKEEWPDPSKTTKQLMDEMDKAINFPGVANAWTMPIKTRIDMLSTGIKTPIGIKVSGPDLNVLEKIANDIEQAVKTMPDTLSAFGDKAAGGYYLDFDISREEASRYGLTVGDVQDVIQTAIGGMNVTQTVEGLERYPVNLRYPRQLRDNLEQLKRVLISTPTGTQIPMSLVADLKLRRGPPSIKSENARLNAWIYVDIKTSDIGGYVAMAKEVVASQVKIPAGYNLVWSGQYEYMERAAERLRIVVPVTLLVIFLLLFFNFQNMIEPLVVMLSIPFGLIGGFWLVYWLGFNMSVAVAVGFIALAGVAAEIGVLVLTFIDHEVKKRHEVKKLEQGEDSRLDSDEIMAAVYHGTSERVRPIIMTATAIIAGLLPIMWSTGTGSSVMQRIAAPMVGGMLTVTILSLLVLPVIYGMVLQLEEKMRKE</sequence>
<keyword evidence="3" id="KW-1003">Cell membrane</keyword>
<dbReference type="EMBL" id="UOFI01000011">
    <property type="protein sequence ID" value="VAW61535.1"/>
    <property type="molecule type" value="Genomic_DNA"/>
</dbReference>
<name>A0A3B0WZT1_9ZZZZ</name>
<feature type="transmembrane region" description="Helical" evidence="7">
    <location>
        <begin position="989"/>
        <end position="1005"/>
    </location>
</feature>
<gene>
    <name evidence="8" type="ORF">MNBD_GAMMA09-707</name>
</gene>
<evidence type="ECO:0000256" key="6">
    <source>
        <dbReference type="ARBA" id="ARBA00023136"/>
    </source>
</evidence>
<feature type="transmembrane region" description="Helical" evidence="7">
    <location>
        <begin position="365"/>
        <end position="384"/>
    </location>
</feature>
<dbReference type="InterPro" id="IPR004763">
    <property type="entry name" value="CusA-like"/>
</dbReference>
<dbReference type="Gene3D" id="3.30.70.1430">
    <property type="entry name" value="Multidrug efflux transporter AcrB pore domain"/>
    <property type="match status" value="2"/>
</dbReference>
<dbReference type="InterPro" id="IPR027463">
    <property type="entry name" value="AcrB_DN_DC_subdom"/>
</dbReference>
<dbReference type="GO" id="GO:0008324">
    <property type="term" value="F:monoatomic cation transmembrane transporter activity"/>
    <property type="evidence" value="ECO:0007669"/>
    <property type="project" value="InterPro"/>
</dbReference>
<feature type="transmembrane region" description="Helical" evidence="7">
    <location>
        <begin position="390"/>
        <end position="411"/>
    </location>
</feature>
<feature type="transmembrane region" description="Helical" evidence="7">
    <location>
        <begin position="898"/>
        <end position="918"/>
    </location>
</feature>
<dbReference type="Gene3D" id="3.30.2090.10">
    <property type="entry name" value="Multidrug efflux transporter AcrB TolC docking domain, DN and DC subdomains"/>
    <property type="match status" value="2"/>
</dbReference>
<evidence type="ECO:0000256" key="1">
    <source>
        <dbReference type="ARBA" id="ARBA00004651"/>
    </source>
</evidence>
<evidence type="ECO:0000256" key="3">
    <source>
        <dbReference type="ARBA" id="ARBA00022475"/>
    </source>
</evidence>
<dbReference type="Pfam" id="PF00873">
    <property type="entry name" value="ACR_tran"/>
    <property type="match status" value="1"/>
</dbReference>
<dbReference type="SUPFAM" id="SSF82714">
    <property type="entry name" value="Multidrug efflux transporter AcrB TolC docking domain, DN and DC subdomains"/>
    <property type="match status" value="2"/>
</dbReference>